<evidence type="ECO:0000256" key="2">
    <source>
        <dbReference type="SAM" id="MobiDB-lite"/>
    </source>
</evidence>
<name>A0A2G9TK12_TELCI</name>
<proteinExistence type="predicted"/>
<dbReference type="InterPro" id="IPR036770">
    <property type="entry name" value="Ankyrin_rpt-contain_sf"/>
</dbReference>
<dbReference type="Proteomes" id="UP000230423">
    <property type="component" value="Unassembled WGS sequence"/>
</dbReference>
<dbReference type="PANTHER" id="PTHR46427:SF1">
    <property type="entry name" value="ANKYRIN REPEAT AND LEM DOMAIN-CONTAINING PROTEIN 1"/>
    <property type="match status" value="1"/>
</dbReference>
<dbReference type="OrthoDB" id="1601181at2759"/>
<evidence type="ECO:0000313" key="4">
    <source>
        <dbReference type="Proteomes" id="UP000230423"/>
    </source>
</evidence>
<keyword evidence="4" id="KW-1185">Reference proteome</keyword>
<protein>
    <submittedName>
        <fullName evidence="3">Ankyrin repeat protein</fullName>
    </submittedName>
</protein>
<reference evidence="3 4" key="1">
    <citation type="submission" date="2015-09" db="EMBL/GenBank/DDBJ databases">
        <title>Draft genome of the parasitic nematode Teladorsagia circumcincta isolate WARC Sus (inbred).</title>
        <authorList>
            <person name="Mitreva M."/>
        </authorList>
    </citation>
    <scope>NUCLEOTIDE SEQUENCE [LARGE SCALE GENOMIC DNA]</scope>
    <source>
        <strain evidence="3 4">S</strain>
    </source>
</reference>
<dbReference type="PANTHER" id="PTHR46427">
    <property type="entry name" value="ANKYRIN REPEAT AND LEM DOMAIN-CONTAINING PROTEIN 1"/>
    <property type="match status" value="1"/>
</dbReference>
<accession>A0A2G9TK12</accession>
<dbReference type="SMART" id="SM00248">
    <property type="entry name" value="ANK"/>
    <property type="match status" value="2"/>
</dbReference>
<dbReference type="GO" id="GO:0000724">
    <property type="term" value="P:double-strand break repair via homologous recombination"/>
    <property type="evidence" value="ECO:0007669"/>
    <property type="project" value="TreeGrafter"/>
</dbReference>
<gene>
    <name evidence="3" type="ORF">TELCIR_20331</name>
</gene>
<feature type="repeat" description="ANK" evidence="1">
    <location>
        <begin position="36"/>
        <end position="68"/>
    </location>
</feature>
<sequence>MTNTLHLLASSSTTTALDAARNLLAHGANPCARSDDGLTPLHVACAYDCLAMAQLLMHYGADPLAEDLHGRTPQNLATGNTQRFLQRMLAKSTREQRGIIRRLFACHAGMETATNTNFMRSIRRKVRRSFNLGRRRPSLVAPPVTEAPTSAFTTNVPITTTQISGQASRGGTLSSGRSALPGYPVIDKMPRPAASNLSYPAVPKGFRGAAVNSPRTPAPPNSVKVAVPSSPRRSSSDPEIKYERGWHPR</sequence>
<feature type="compositionally biased region" description="Basic and acidic residues" evidence="2">
    <location>
        <begin position="234"/>
        <end position="249"/>
    </location>
</feature>
<evidence type="ECO:0000256" key="1">
    <source>
        <dbReference type="PROSITE-ProRule" id="PRU00023"/>
    </source>
</evidence>
<dbReference type="PROSITE" id="PS50088">
    <property type="entry name" value="ANK_REPEAT"/>
    <property type="match status" value="1"/>
</dbReference>
<dbReference type="GO" id="GO:0005654">
    <property type="term" value="C:nucleoplasm"/>
    <property type="evidence" value="ECO:0007669"/>
    <property type="project" value="TreeGrafter"/>
</dbReference>
<feature type="region of interest" description="Disordered" evidence="2">
    <location>
        <begin position="163"/>
        <end position="249"/>
    </location>
</feature>
<keyword evidence="1" id="KW-0040">ANK repeat</keyword>
<evidence type="ECO:0000313" key="3">
    <source>
        <dbReference type="EMBL" id="PIO58238.1"/>
    </source>
</evidence>
<dbReference type="GO" id="GO:0004520">
    <property type="term" value="F:DNA endonuclease activity"/>
    <property type="evidence" value="ECO:0007669"/>
    <property type="project" value="TreeGrafter"/>
</dbReference>
<dbReference type="SUPFAM" id="SSF48403">
    <property type="entry name" value="Ankyrin repeat"/>
    <property type="match status" value="1"/>
</dbReference>
<dbReference type="InterPro" id="IPR002110">
    <property type="entry name" value="Ankyrin_rpt"/>
</dbReference>
<dbReference type="PROSITE" id="PS50297">
    <property type="entry name" value="ANK_REP_REGION"/>
    <property type="match status" value="1"/>
</dbReference>
<organism evidence="3 4">
    <name type="scientific">Teladorsagia circumcincta</name>
    <name type="common">Brown stomach worm</name>
    <name type="synonym">Ostertagia circumcincta</name>
    <dbReference type="NCBI Taxonomy" id="45464"/>
    <lineage>
        <taxon>Eukaryota</taxon>
        <taxon>Metazoa</taxon>
        <taxon>Ecdysozoa</taxon>
        <taxon>Nematoda</taxon>
        <taxon>Chromadorea</taxon>
        <taxon>Rhabditida</taxon>
        <taxon>Rhabditina</taxon>
        <taxon>Rhabditomorpha</taxon>
        <taxon>Strongyloidea</taxon>
        <taxon>Trichostrongylidae</taxon>
        <taxon>Teladorsagia</taxon>
    </lineage>
</organism>
<dbReference type="Pfam" id="PF12796">
    <property type="entry name" value="Ank_2"/>
    <property type="match status" value="1"/>
</dbReference>
<dbReference type="AlphaFoldDB" id="A0A2G9TK12"/>
<dbReference type="EMBL" id="KZ370685">
    <property type="protein sequence ID" value="PIO58238.1"/>
    <property type="molecule type" value="Genomic_DNA"/>
</dbReference>
<dbReference type="Gene3D" id="1.25.40.20">
    <property type="entry name" value="Ankyrin repeat-containing domain"/>
    <property type="match status" value="1"/>
</dbReference>
<feature type="compositionally biased region" description="Polar residues" evidence="2">
    <location>
        <begin position="163"/>
        <end position="177"/>
    </location>
</feature>
<dbReference type="InterPro" id="IPR034998">
    <property type="entry name" value="ANKLE1"/>
</dbReference>
<feature type="non-terminal residue" evidence="3">
    <location>
        <position position="249"/>
    </location>
</feature>
<dbReference type="GO" id="GO:0000712">
    <property type="term" value="P:resolution of meiotic recombination intermediates"/>
    <property type="evidence" value="ECO:0007669"/>
    <property type="project" value="TreeGrafter"/>
</dbReference>
<dbReference type="GO" id="GO:0005737">
    <property type="term" value="C:cytoplasm"/>
    <property type="evidence" value="ECO:0007669"/>
    <property type="project" value="TreeGrafter"/>
</dbReference>